<dbReference type="PANTHER" id="PTHR46877:SF14">
    <property type="entry name" value="RECEPTOR PROTEIN-TYROSINE KINASE"/>
    <property type="match status" value="1"/>
</dbReference>
<keyword evidence="2" id="KW-0812">Transmembrane</keyword>
<keyword evidence="3" id="KW-0547">Nucleotide-binding</keyword>
<dbReference type="GO" id="GO:0005886">
    <property type="term" value="C:plasma membrane"/>
    <property type="evidence" value="ECO:0007669"/>
    <property type="project" value="TreeGrafter"/>
</dbReference>
<dbReference type="Proteomes" id="UP001162162">
    <property type="component" value="Unassembled WGS sequence"/>
</dbReference>
<gene>
    <name evidence="9" type="ORF">NQ318_011853</name>
</gene>
<dbReference type="GO" id="GO:0005005">
    <property type="term" value="F:transmembrane-ephrin receptor activity"/>
    <property type="evidence" value="ECO:0007669"/>
    <property type="project" value="TreeGrafter"/>
</dbReference>
<evidence type="ECO:0000313" key="10">
    <source>
        <dbReference type="Proteomes" id="UP001162162"/>
    </source>
</evidence>
<evidence type="ECO:0000256" key="6">
    <source>
        <dbReference type="ARBA" id="ARBA00023136"/>
    </source>
</evidence>
<dbReference type="EMBL" id="JAPWTK010000464">
    <property type="protein sequence ID" value="KAJ8939845.1"/>
    <property type="molecule type" value="Genomic_DNA"/>
</dbReference>
<evidence type="ECO:0000256" key="1">
    <source>
        <dbReference type="ARBA" id="ARBA00004167"/>
    </source>
</evidence>
<keyword evidence="6" id="KW-0472">Membrane</keyword>
<evidence type="ECO:0000256" key="4">
    <source>
        <dbReference type="ARBA" id="ARBA00022840"/>
    </source>
</evidence>
<evidence type="ECO:0000256" key="2">
    <source>
        <dbReference type="ARBA" id="ARBA00022692"/>
    </source>
</evidence>
<organism evidence="9 10">
    <name type="scientific">Aromia moschata</name>
    <dbReference type="NCBI Taxonomy" id="1265417"/>
    <lineage>
        <taxon>Eukaryota</taxon>
        <taxon>Metazoa</taxon>
        <taxon>Ecdysozoa</taxon>
        <taxon>Arthropoda</taxon>
        <taxon>Hexapoda</taxon>
        <taxon>Insecta</taxon>
        <taxon>Pterygota</taxon>
        <taxon>Neoptera</taxon>
        <taxon>Endopterygota</taxon>
        <taxon>Coleoptera</taxon>
        <taxon>Polyphaga</taxon>
        <taxon>Cucujiformia</taxon>
        <taxon>Chrysomeloidea</taxon>
        <taxon>Cerambycidae</taxon>
        <taxon>Cerambycinae</taxon>
        <taxon>Callichromatini</taxon>
        <taxon>Aromia</taxon>
    </lineage>
</organism>
<dbReference type="CDD" id="cd00063">
    <property type="entry name" value="FN3"/>
    <property type="match status" value="2"/>
</dbReference>
<keyword evidence="10" id="KW-1185">Reference proteome</keyword>
<dbReference type="GO" id="GO:0030425">
    <property type="term" value="C:dendrite"/>
    <property type="evidence" value="ECO:0007669"/>
    <property type="project" value="TreeGrafter"/>
</dbReference>
<evidence type="ECO:0000313" key="9">
    <source>
        <dbReference type="EMBL" id="KAJ8939845.1"/>
    </source>
</evidence>
<dbReference type="InterPro" id="IPR050449">
    <property type="entry name" value="Ephrin_rcpt_TKs"/>
</dbReference>
<proteinExistence type="predicted"/>
<reference evidence="9" key="1">
    <citation type="journal article" date="2023" name="Insect Mol. Biol.">
        <title>Genome sequencing provides insights into the evolution of gene families encoding plant cell wall-degrading enzymes in longhorned beetles.</title>
        <authorList>
            <person name="Shin N.R."/>
            <person name="Okamura Y."/>
            <person name="Kirsch R."/>
            <person name="Pauchet Y."/>
        </authorList>
    </citation>
    <scope>NUCLEOTIDE SEQUENCE</scope>
    <source>
        <strain evidence="9">AMC_N1</strain>
    </source>
</reference>
<name>A0AAV8XP60_9CUCU</name>
<dbReference type="Gene3D" id="2.60.40.10">
    <property type="entry name" value="Immunoglobulins"/>
    <property type="match status" value="2"/>
</dbReference>
<dbReference type="PROSITE" id="PS50853">
    <property type="entry name" value="FN3"/>
    <property type="match status" value="1"/>
</dbReference>
<feature type="domain" description="Fibronectin type-III" evidence="8">
    <location>
        <begin position="167"/>
        <end position="264"/>
    </location>
</feature>
<evidence type="ECO:0000256" key="7">
    <source>
        <dbReference type="ARBA" id="ARBA00023170"/>
    </source>
</evidence>
<dbReference type="InterPro" id="IPR003961">
    <property type="entry name" value="FN3_dom"/>
</dbReference>
<evidence type="ECO:0000256" key="5">
    <source>
        <dbReference type="ARBA" id="ARBA00022989"/>
    </source>
</evidence>
<keyword evidence="5" id="KW-1133">Transmembrane helix</keyword>
<accession>A0AAV8XP60</accession>
<dbReference type="AlphaFoldDB" id="A0AAV8XP60"/>
<dbReference type="GO" id="GO:0005524">
    <property type="term" value="F:ATP binding"/>
    <property type="evidence" value="ECO:0007669"/>
    <property type="project" value="UniProtKB-KW"/>
</dbReference>
<dbReference type="SMART" id="SM00060">
    <property type="entry name" value="FN3"/>
    <property type="match status" value="2"/>
</dbReference>
<dbReference type="PANTHER" id="PTHR46877">
    <property type="entry name" value="EPH RECEPTOR A5"/>
    <property type="match status" value="1"/>
</dbReference>
<sequence length="276" mass="30928">MIPCYSAEGDKSDREIEDMELYDVPFEKKTTPEDKCNCSDKNSPDESEVSIFLKTSHYPLCDLNAQTKFGFDKCKKFVYKPITEMEEAYYASGQQIRNSQGTGKSTRSPGMGAPLSLNVTANYTKYELTGLKPYSTYVFYISACNKADKCGPVRQEFSRTKKKTDADNVDPIDVNVSHNGVTIKWIEPTSPNSMILSFNIEYNKIDVEHSKPMTECLSRNKRHVSNKLTLANLQPGEYSTRVQAVSLAGPGKFSEYKAFTVDAPAGDVKWVVPVIK</sequence>
<comment type="caution">
    <text evidence="9">The sequence shown here is derived from an EMBL/GenBank/DDBJ whole genome shotgun (WGS) entry which is preliminary data.</text>
</comment>
<keyword evidence="4" id="KW-0067">ATP-binding</keyword>
<keyword evidence="7" id="KW-0675">Receptor</keyword>
<dbReference type="GO" id="GO:0007411">
    <property type="term" value="P:axon guidance"/>
    <property type="evidence" value="ECO:0007669"/>
    <property type="project" value="TreeGrafter"/>
</dbReference>
<dbReference type="Pfam" id="PF00041">
    <property type="entry name" value="fn3"/>
    <property type="match status" value="1"/>
</dbReference>
<dbReference type="InterPro" id="IPR036116">
    <property type="entry name" value="FN3_sf"/>
</dbReference>
<comment type="subcellular location">
    <subcellularLocation>
        <location evidence="1">Membrane</location>
        <topology evidence="1">Single-pass membrane protein</topology>
    </subcellularLocation>
</comment>
<evidence type="ECO:0000256" key="3">
    <source>
        <dbReference type="ARBA" id="ARBA00022741"/>
    </source>
</evidence>
<evidence type="ECO:0000259" key="8">
    <source>
        <dbReference type="PROSITE" id="PS50853"/>
    </source>
</evidence>
<dbReference type="InterPro" id="IPR013783">
    <property type="entry name" value="Ig-like_fold"/>
</dbReference>
<protein>
    <recommendedName>
        <fullName evidence="8">Fibronectin type-III domain-containing protein</fullName>
    </recommendedName>
</protein>
<dbReference type="SUPFAM" id="SSF49265">
    <property type="entry name" value="Fibronectin type III"/>
    <property type="match status" value="1"/>
</dbReference>